<keyword evidence="8" id="KW-1015">Disulfide bond</keyword>
<keyword evidence="5 10" id="KW-0378">Hydrolase</keyword>
<evidence type="ECO:0000256" key="11">
    <source>
        <dbReference type="SAM" id="SignalP"/>
    </source>
</evidence>
<evidence type="ECO:0000256" key="1">
    <source>
        <dbReference type="ARBA" id="ARBA00004613"/>
    </source>
</evidence>
<keyword evidence="2" id="KW-0964">Secreted</keyword>
<dbReference type="AlphaFoldDB" id="A0A653DFS3"/>
<dbReference type="Proteomes" id="UP000410492">
    <property type="component" value="Unassembled WGS sequence"/>
</dbReference>
<gene>
    <name evidence="13" type="ORF">CALMAC_LOCUS16617</name>
</gene>
<dbReference type="Gene3D" id="2.40.10.10">
    <property type="entry name" value="Trypsin-like serine proteases"/>
    <property type="match status" value="3"/>
</dbReference>
<evidence type="ECO:0000313" key="14">
    <source>
        <dbReference type="Proteomes" id="UP000410492"/>
    </source>
</evidence>
<reference evidence="13 14" key="1">
    <citation type="submission" date="2019-01" db="EMBL/GenBank/DDBJ databases">
        <authorList>
            <person name="Sayadi A."/>
        </authorList>
    </citation>
    <scope>NUCLEOTIDE SEQUENCE [LARGE SCALE GENOMIC DNA]</scope>
</reference>
<evidence type="ECO:0000256" key="3">
    <source>
        <dbReference type="ARBA" id="ARBA00022670"/>
    </source>
</evidence>
<dbReference type="OrthoDB" id="547031at2759"/>
<comment type="subcellular location">
    <subcellularLocation>
        <location evidence="1">Secreted</location>
    </subcellularLocation>
</comment>
<name>A0A653DFS3_CALMS</name>
<protein>
    <recommendedName>
        <fullName evidence="12">Peptidase S1 domain-containing protein</fullName>
    </recommendedName>
</protein>
<evidence type="ECO:0000256" key="8">
    <source>
        <dbReference type="ARBA" id="ARBA00023157"/>
    </source>
</evidence>
<comment type="similarity">
    <text evidence="9">Belongs to the peptidase S1 family. CLIP subfamily.</text>
</comment>
<keyword evidence="14" id="KW-1185">Reference proteome</keyword>
<evidence type="ECO:0000256" key="6">
    <source>
        <dbReference type="ARBA" id="ARBA00022825"/>
    </source>
</evidence>
<evidence type="ECO:0000256" key="5">
    <source>
        <dbReference type="ARBA" id="ARBA00022801"/>
    </source>
</evidence>
<evidence type="ECO:0000256" key="9">
    <source>
        <dbReference type="ARBA" id="ARBA00024195"/>
    </source>
</evidence>
<organism evidence="13 14">
    <name type="scientific">Callosobruchus maculatus</name>
    <name type="common">Southern cowpea weevil</name>
    <name type="synonym">Pulse bruchid</name>
    <dbReference type="NCBI Taxonomy" id="64391"/>
    <lineage>
        <taxon>Eukaryota</taxon>
        <taxon>Metazoa</taxon>
        <taxon>Ecdysozoa</taxon>
        <taxon>Arthropoda</taxon>
        <taxon>Hexapoda</taxon>
        <taxon>Insecta</taxon>
        <taxon>Pterygota</taxon>
        <taxon>Neoptera</taxon>
        <taxon>Endopterygota</taxon>
        <taxon>Coleoptera</taxon>
        <taxon>Polyphaga</taxon>
        <taxon>Cucujiformia</taxon>
        <taxon>Chrysomeloidea</taxon>
        <taxon>Chrysomelidae</taxon>
        <taxon>Bruchinae</taxon>
        <taxon>Bruchini</taxon>
        <taxon>Callosobruchus</taxon>
    </lineage>
</organism>
<dbReference type="InterPro" id="IPR033116">
    <property type="entry name" value="TRYPSIN_SER"/>
</dbReference>
<evidence type="ECO:0000313" key="13">
    <source>
        <dbReference type="EMBL" id="VEN58207.1"/>
    </source>
</evidence>
<keyword evidence="6 10" id="KW-0720">Serine protease</keyword>
<evidence type="ECO:0000256" key="7">
    <source>
        <dbReference type="ARBA" id="ARBA00023145"/>
    </source>
</evidence>
<keyword evidence="4 11" id="KW-0732">Signal</keyword>
<feature type="signal peptide" evidence="11">
    <location>
        <begin position="1"/>
        <end position="23"/>
    </location>
</feature>
<dbReference type="SMART" id="SM00020">
    <property type="entry name" value="Tryp_SPc"/>
    <property type="match status" value="1"/>
</dbReference>
<evidence type="ECO:0000256" key="10">
    <source>
        <dbReference type="RuleBase" id="RU363034"/>
    </source>
</evidence>
<dbReference type="GO" id="GO:0006508">
    <property type="term" value="P:proteolysis"/>
    <property type="evidence" value="ECO:0007669"/>
    <property type="project" value="UniProtKB-KW"/>
</dbReference>
<dbReference type="PRINTS" id="PR00722">
    <property type="entry name" value="CHYMOTRYPSIN"/>
</dbReference>
<keyword evidence="7" id="KW-0865">Zymogen</keyword>
<dbReference type="Pfam" id="PF00089">
    <property type="entry name" value="Trypsin"/>
    <property type="match status" value="1"/>
</dbReference>
<accession>A0A653DFS3</accession>
<evidence type="ECO:0000256" key="4">
    <source>
        <dbReference type="ARBA" id="ARBA00022729"/>
    </source>
</evidence>
<dbReference type="CDD" id="cd00190">
    <property type="entry name" value="Tryp_SPc"/>
    <property type="match status" value="1"/>
</dbReference>
<dbReference type="PANTHER" id="PTHR24256">
    <property type="entry name" value="TRYPTASE-RELATED"/>
    <property type="match status" value="1"/>
</dbReference>
<dbReference type="InterPro" id="IPR001314">
    <property type="entry name" value="Peptidase_S1A"/>
</dbReference>
<dbReference type="PROSITE" id="PS00134">
    <property type="entry name" value="TRYPSIN_HIS"/>
    <property type="match status" value="1"/>
</dbReference>
<keyword evidence="3 10" id="KW-0645">Protease</keyword>
<evidence type="ECO:0000256" key="2">
    <source>
        <dbReference type="ARBA" id="ARBA00022525"/>
    </source>
</evidence>
<dbReference type="InterPro" id="IPR001254">
    <property type="entry name" value="Trypsin_dom"/>
</dbReference>
<dbReference type="InterPro" id="IPR043504">
    <property type="entry name" value="Peptidase_S1_PA_chymotrypsin"/>
</dbReference>
<dbReference type="InterPro" id="IPR051487">
    <property type="entry name" value="Ser/Thr_Proteases_Immune/Dev"/>
</dbReference>
<dbReference type="PROSITE" id="PS00135">
    <property type="entry name" value="TRYPSIN_SER"/>
    <property type="match status" value="1"/>
</dbReference>
<proteinExistence type="inferred from homology"/>
<evidence type="ECO:0000259" key="12">
    <source>
        <dbReference type="PROSITE" id="PS50240"/>
    </source>
</evidence>
<dbReference type="InterPro" id="IPR009003">
    <property type="entry name" value="Peptidase_S1_PA"/>
</dbReference>
<dbReference type="GO" id="GO:0005576">
    <property type="term" value="C:extracellular region"/>
    <property type="evidence" value="ECO:0007669"/>
    <property type="project" value="UniProtKB-SubCell"/>
</dbReference>
<feature type="domain" description="Peptidase S1" evidence="12">
    <location>
        <begin position="52"/>
        <end position="310"/>
    </location>
</feature>
<dbReference type="FunFam" id="2.40.10.10:FF:000146">
    <property type="entry name" value="Serine protease 53"/>
    <property type="match status" value="1"/>
</dbReference>
<dbReference type="EMBL" id="CAACVG010011496">
    <property type="protein sequence ID" value="VEN58207.1"/>
    <property type="molecule type" value="Genomic_DNA"/>
</dbReference>
<sequence length="311" mass="34816">MVSNVRWICSVLLILGLYRDITGLNDEIKYHKNWKLLPGLSSCGKVDVNERIIGGSSAKLGQYPWIASLKEELSSRPFCGASLINENHVLTAAHCVEKIEDDCALSPWLSVRNYHVRLGEHDWTKAIDCEGSLCAPAPTDYRILNAITHPDYTHSTHSNDIALVKFEGRATYNTFVQPICLPQGQLLSPYRLKGHVIVAGWGRTKPNDLNSYSDVLRHVELPVVPLKQCEKVEEMSEYPIDEHQYCVGVKNKGSCHGDSGGPMMKSLANVHSRNYFLFGIVSYGPSICAEYPAVYTNVAMYMKWILDKLSD</sequence>
<dbReference type="GO" id="GO:0004252">
    <property type="term" value="F:serine-type endopeptidase activity"/>
    <property type="evidence" value="ECO:0007669"/>
    <property type="project" value="InterPro"/>
</dbReference>
<dbReference type="SUPFAM" id="SSF50494">
    <property type="entry name" value="Trypsin-like serine proteases"/>
    <property type="match status" value="1"/>
</dbReference>
<dbReference type="InterPro" id="IPR018114">
    <property type="entry name" value="TRYPSIN_HIS"/>
</dbReference>
<dbReference type="PROSITE" id="PS50240">
    <property type="entry name" value="TRYPSIN_DOM"/>
    <property type="match status" value="1"/>
</dbReference>
<feature type="chain" id="PRO_5024941416" description="Peptidase S1 domain-containing protein" evidence="11">
    <location>
        <begin position="24"/>
        <end position="311"/>
    </location>
</feature>